<gene>
    <name evidence="2" type="ORF">CVT24_008239</name>
</gene>
<dbReference type="Proteomes" id="UP000284842">
    <property type="component" value="Unassembled WGS sequence"/>
</dbReference>
<evidence type="ECO:0000256" key="1">
    <source>
        <dbReference type="SAM" id="MobiDB-lite"/>
    </source>
</evidence>
<feature type="region of interest" description="Disordered" evidence="1">
    <location>
        <begin position="150"/>
        <end position="175"/>
    </location>
</feature>
<feature type="compositionally biased region" description="Basic and acidic residues" evidence="1">
    <location>
        <begin position="159"/>
        <end position="174"/>
    </location>
</feature>
<comment type="caution">
    <text evidence="2">The sequence shown here is derived from an EMBL/GenBank/DDBJ whole genome shotgun (WGS) entry which is preliminary data.</text>
</comment>
<name>A0A409YR49_9AGAR</name>
<dbReference type="AlphaFoldDB" id="A0A409YR49"/>
<reference evidence="2 3" key="1">
    <citation type="journal article" date="2018" name="Evol. Lett.">
        <title>Horizontal gene cluster transfer increased hallucinogenic mushroom diversity.</title>
        <authorList>
            <person name="Reynolds H.T."/>
            <person name="Vijayakumar V."/>
            <person name="Gluck-Thaler E."/>
            <person name="Korotkin H.B."/>
            <person name="Matheny P.B."/>
            <person name="Slot J.C."/>
        </authorList>
    </citation>
    <scope>NUCLEOTIDE SEQUENCE [LARGE SCALE GENOMIC DNA]</scope>
    <source>
        <strain evidence="2 3">2629</strain>
    </source>
</reference>
<protein>
    <submittedName>
        <fullName evidence="2">Uncharacterized protein</fullName>
    </submittedName>
</protein>
<organism evidence="2 3">
    <name type="scientific">Panaeolus cyanescens</name>
    <dbReference type="NCBI Taxonomy" id="181874"/>
    <lineage>
        <taxon>Eukaryota</taxon>
        <taxon>Fungi</taxon>
        <taxon>Dikarya</taxon>
        <taxon>Basidiomycota</taxon>
        <taxon>Agaricomycotina</taxon>
        <taxon>Agaricomycetes</taxon>
        <taxon>Agaricomycetidae</taxon>
        <taxon>Agaricales</taxon>
        <taxon>Agaricineae</taxon>
        <taxon>Galeropsidaceae</taxon>
        <taxon>Panaeolus</taxon>
    </lineage>
</organism>
<accession>A0A409YR49</accession>
<sequence>MESSTSLHLVKQTLPFDAIPMEILSKIAEDLRGPDNFELDIGLWNKFACLTKTTRVIARFCVFKYITIEGKSKSKYTPHPMSNSEHLMKFIRLLETPPSDATLNIARCDRYNDPISIELTKLYNSFVVPHWHKLKKLVVANKVLRVDIDNDSESGSDSESDRNSGLDSSLDRGGPDPYSGLMATLKQMRCKNVLETLEIKVFIAPHCADWDPELIEEAWEPLAAVLTSDPSSNPWPDLRQVRLFIKSDAILQDDSDTILYQKLKKLQNSHFCPLFESKKFKFSITIDNHDDKTIFSC</sequence>
<proteinExistence type="predicted"/>
<dbReference type="EMBL" id="NHTK01000805">
    <property type="protein sequence ID" value="PPR05470.1"/>
    <property type="molecule type" value="Genomic_DNA"/>
</dbReference>
<dbReference type="InParanoid" id="A0A409YR49"/>
<keyword evidence="3" id="KW-1185">Reference proteome</keyword>
<evidence type="ECO:0000313" key="3">
    <source>
        <dbReference type="Proteomes" id="UP000284842"/>
    </source>
</evidence>
<evidence type="ECO:0000313" key="2">
    <source>
        <dbReference type="EMBL" id="PPR05470.1"/>
    </source>
</evidence>